<name>A0A9X2GEF8_9ACTN</name>
<dbReference type="EMBL" id="JAMZEB010000001">
    <property type="protein sequence ID" value="MCP2353208.1"/>
    <property type="molecule type" value="Genomic_DNA"/>
</dbReference>
<proteinExistence type="predicted"/>
<dbReference type="Proteomes" id="UP001139648">
    <property type="component" value="Unassembled WGS sequence"/>
</dbReference>
<comment type="caution">
    <text evidence="1">The sequence shown here is derived from an EMBL/GenBank/DDBJ whole genome shotgun (WGS) entry which is preliminary data.</text>
</comment>
<organism evidence="1 2">
    <name type="scientific">Nonomuraea thailandensis</name>
    <dbReference type="NCBI Taxonomy" id="1188745"/>
    <lineage>
        <taxon>Bacteria</taxon>
        <taxon>Bacillati</taxon>
        <taxon>Actinomycetota</taxon>
        <taxon>Actinomycetes</taxon>
        <taxon>Streptosporangiales</taxon>
        <taxon>Streptosporangiaceae</taxon>
        <taxon>Nonomuraea</taxon>
    </lineage>
</organism>
<dbReference type="RefSeq" id="WP_253739661.1">
    <property type="nucleotide sequence ID" value="NZ_BAABKA010000095.1"/>
</dbReference>
<evidence type="ECO:0000313" key="2">
    <source>
        <dbReference type="Proteomes" id="UP001139648"/>
    </source>
</evidence>
<evidence type="ECO:0000313" key="1">
    <source>
        <dbReference type="EMBL" id="MCP2353208.1"/>
    </source>
</evidence>
<sequence>MTVAAGTAIERLASWAAGNGGKLTHIVLARGEVPSQPMLTFTGRGTLTGQRAAAARSAARLRAEGFAVVRVKTEAAPWNEDVPQSTREATALSECYFEHHAKVAVRDEPGALATITGRHSAHVSRNARRIHGDGSHERFVTQRCRNVGLPEARRRFEELLAELKSAGLAVLEAEQEFVVHDDNPGLDNGWIEER</sequence>
<reference evidence="1" key="1">
    <citation type="submission" date="2022-06" db="EMBL/GenBank/DDBJ databases">
        <title>Sequencing the genomes of 1000 actinobacteria strains.</title>
        <authorList>
            <person name="Klenk H.-P."/>
        </authorList>
    </citation>
    <scope>NUCLEOTIDE SEQUENCE</scope>
    <source>
        <strain evidence="1">DSM 46694</strain>
    </source>
</reference>
<keyword evidence="2" id="KW-1185">Reference proteome</keyword>
<gene>
    <name evidence="1" type="ORF">HD597_000228</name>
</gene>
<protein>
    <submittedName>
        <fullName evidence="1">Uncharacterized protein</fullName>
    </submittedName>
</protein>
<accession>A0A9X2GEF8</accession>
<dbReference type="AlphaFoldDB" id="A0A9X2GEF8"/>